<protein>
    <submittedName>
        <fullName evidence="1">Uncharacterized protein</fullName>
    </submittedName>
</protein>
<name>A0A2J6RKX6_HYAVF</name>
<reference evidence="1 2" key="1">
    <citation type="submission" date="2016-04" db="EMBL/GenBank/DDBJ databases">
        <title>A degradative enzymes factory behind the ericoid mycorrhizal symbiosis.</title>
        <authorList>
            <consortium name="DOE Joint Genome Institute"/>
            <person name="Martino E."/>
            <person name="Morin E."/>
            <person name="Grelet G."/>
            <person name="Kuo A."/>
            <person name="Kohler A."/>
            <person name="Daghino S."/>
            <person name="Barry K."/>
            <person name="Choi C."/>
            <person name="Cichocki N."/>
            <person name="Clum A."/>
            <person name="Copeland A."/>
            <person name="Hainaut M."/>
            <person name="Haridas S."/>
            <person name="Labutti K."/>
            <person name="Lindquist E."/>
            <person name="Lipzen A."/>
            <person name="Khouja H.-R."/>
            <person name="Murat C."/>
            <person name="Ohm R."/>
            <person name="Olson A."/>
            <person name="Spatafora J."/>
            <person name="Veneault-Fourrey C."/>
            <person name="Henrissat B."/>
            <person name="Grigoriev I."/>
            <person name="Martin F."/>
            <person name="Perotto S."/>
        </authorList>
    </citation>
    <scope>NUCLEOTIDE SEQUENCE [LARGE SCALE GENOMIC DNA]</scope>
    <source>
        <strain evidence="1 2">F</strain>
    </source>
</reference>
<sequence length="254" mass="26856">MEWAGMSSVVWKRLFDTGAPAAELGSSAERLPMLPWVSAPPTANQYHRVSAQPRQSRVLNPNQRRVPCVSDERKCAHCASGETHIAPAKPPPASKQSKCKASSTGASAGITQEQQATFDKEDCAKNEWSAWRALGKNIEKWMRVPFGIRKSLGLGRSCPVLDTVAGPAGEEVERVDEGCPEPALGLFGRRGYASSGSESQRSNLCGRGGEMARKIASGNLEPCLAVLSRLASAGALQPGAASDAALAHNNHAAA</sequence>
<dbReference type="AlphaFoldDB" id="A0A2J6RKX6"/>
<gene>
    <name evidence="1" type="ORF">L207DRAFT_584563</name>
</gene>
<evidence type="ECO:0000313" key="1">
    <source>
        <dbReference type="EMBL" id="PMD39178.1"/>
    </source>
</evidence>
<dbReference type="Proteomes" id="UP000235786">
    <property type="component" value="Unassembled WGS sequence"/>
</dbReference>
<dbReference type="EMBL" id="KZ613947">
    <property type="protein sequence ID" value="PMD39178.1"/>
    <property type="molecule type" value="Genomic_DNA"/>
</dbReference>
<evidence type="ECO:0000313" key="2">
    <source>
        <dbReference type="Proteomes" id="UP000235786"/>
    </source>
</evidence>
<keyword evidence="2" id="KW-1185">Reference proteome</keyword>
<organism evidence="1 2">
    <name type="scientific">Hyaloscypha variabilis (strain UAMH 11265 / GT02V1 / F)</name>
    <name type="common">Meliniomyces variabilis</name>
    <dbReference type="NCBI Taxonomy" id="1149755"/>
    <lineage>
        <taxon>Eukaryota</taxon>
        <taxon>Fungi</taxon>
        <taxon>Dikarya</taxon>
        <taxon>Ascomycota</taxon>
        <taxon>Pezizomycotina</taxon>
        <taxon>Leotiomycetes</taxon>
        <taxon>Helotiales</taxon>
        <taxon>Hyaloscyphaceae</taxon>
        <taxon>Hyaloscypha</taxon>
        <taxon>Hyaloscypha variabilis</taxon>
    </lineage>
</organism>
<proteinExistence type="predicted"/>
<dbReference type="OrthoDB" id="10656698at2759"/>
<accession>A0A2J6RKX6</accession>